<accession>A0A9Q8VCM1</accession>
<dbReference type="OrthoDB" id="5347452at2759"/>
<dbReference type="Proteomes" id="UP000829364">
    <property type="component" value="Chromosome 5"/>
</dbReference>
<keyword evidence="3" id="KW-0732">Signal</keyword>
<dbReference type="EMBL" id="CP086358">
    <property type="protein sequence ID" value="UNI20196.1"/>
    <property type="molecule type" value="Genomic_DNA"/>
</dbReference>
<sequence>MKVTQLMAALAAMCISTAVEARLVARIPQATRSVVLPADGMSPRPTVPPSMHELLRRQDSTSYKLTMAVAPDNTCGYISGNASWAYTCGPSATCGLVFSQPTHSGVVMCYNDGGSNFRFGCMDYNDIVSSSKCGDSCAQDTLVLKCTNAASKFCNTIAFPGGITDYWCAAISDSLANQAFTTFAGQTISRSYFTITQTGSSTSLLNTKQTGKSTIGDPTPSGALSKTSSAAATTSTDGSGNSDSSDKDNSGGGGGGGGKKTPVAAIVGGVVGGVAAIGIAGIIAFFCLRRGKKQADAGKTASPPMEQSPVQHPSVPPPSMMQQQQQQPGPHTSYYNPNYAPSVQSYLPPNQQYPQTMPPPLGGYYPAAADPSLAPTSPTASHMTHMTDPRTNSTSPGVPQWGGYPAPGPGPQQQQQPPPPHGFQPQQPVIYEASAQTSDNHRGQMHELN</sequence>
<gene>
    <name evidence="4" type="ORF">JDV02_006309</name>
</gene>
<keyword evidence="5" id="KW-1185">Reference proteome</keyword>
<evidence type="ECO:0000256" key="3">
    <source>
        <dbReference type="SAM" id="SignalP"/>
    </source>
</evidence>
<evidence type="ECO:0000313" key="5">
    <source>
        <dbReference type="Proteomes" id="UP000829364"/>
    </source>
</evidence>
<feature type="compositionally biased region" description="Low complexity" evidence="1">
    <location>
        <begin position="362"/>
        <end position="371"/>
    </location>
</feature>
<keyword evidence="2" id="KW-1133">Transmembrane helix</keyword>
<keyword evidence="2" id="KW-0472">Membrane</keyword>
<evidence type="ECO:0000313" key="4">
    <source>
        <dbReference type="EMBL" id="UNI20196.1"/>
    </source>
</evidence>
<feature type="chain" id="PRO_5040380393" evidence="3">
    <location>
        <begin position="22"/>
        <end position="449"/>
    </location>
</feature>
<feature type="compositionally biased region" description="Polar residues" evidence="1">
    <location>
        <begin position="374"/>
        <end position="397"/>
    </location>
</feature>
<feature type="compositionally biased region" description="Low complexity" evidence="1">
    <location>
        <begin position="221"/>
        <end position="243"/>
    </location>
</feature>
<organism evidence="4 5">
    <name type="scientific">Purpureocillium takamizusanense</name>
    <dbReference type="NCBI Taxonomy" id="2060973"/>
    <lineage>
        <taxon>Eukaryota</taxon>
        <taxon>Fungi</taxon>
        <taxon>Dikarya</taxon>
        <taxon>Ascomycota</taxon>
        <taxon>Pezizomycotina</taxon>
        <taxon>Sordariomycetes</taxon>
        <taxon>Hypocreomycetidae</taxon>
        <taxon>Hypocreales</taxon>
        <taxon>Ophiocordycipitaceae</taxon>
        <taxon>Purpureocillium</taxon>
    </lineage>
</organism>
<dbReference type="KEGG" id="ptkz:JDV02_006309"/>
<feature type="signal peptide" evidence="3">
    <location>
        <begin position="1"/>
        <end position="21"/>
    </location>
</feature>
<protein>
    <submittedName>
        <fullName evidence="4">Uncharacterized protein</fullName>
    </submittedName>
</protein>
<feature type="region of interest" description="Disordered" evidence="1">
    <location>
        <begin position="206"/>
        <end position="258"/>
    </location>
</feature>
<evidence type="ECO:0000256" key="1">
    <source>
        <dbReference type="SAM" id="MobiDB-lite"/>
    </source>
</evidence>
<dbReference type="AlphaFoldDB" id="A0A9Q8VCM1"/>
<feature type="compositionally biased region" description="Low complexity" evidence="1">
    <location>
        <begin position="320"/>
        <end position="331"/>
    </location>
</feature>
<feature type="compositionally biased region" description="Polar residues" evidence="1">
    <location>
        <begin position="333"/>
        <end position="355"/>
    </location>
</feature>
<name>A0A9Q8VCM1_9HYPO</name>
<reference evidence="4" key="1">
    <citation type="submission" date="2021-11" db="EMBL/GenBank/DDBJ databases">
        <title>Purpureocillium_takamizusanense_genome.</title>
        <authorList>
            <person name="Nguyen N.-H."/>
        </authorList>
    </citation>
    <scope>NUCLEOTIDE SEQUENCE</scope>
    <source>
        <strain evidence="4">PT3</strain>
    </source>
</reference>
<feature type="compositionally biased region" description="Pro residues" evidence="1">
    <location>
        <begin position="406"/>
        <end position="422"/>
    </location>
</feature>
<feature type="region of interest" description="Disordered" evidence="1">
    <location>
        <begin position="296"/>
        <end position="449"/>
    </location>
</feature>
<feature type="compositionally biased region" description="Basic and acidic residues" evidence="1">
    <location>
        <begin position="439"/>
        <end position="449"/>
    </location>
</feature>
<evidence type="ECO:0000256" key="2">
    <source>
        <dbReference type="SAM" id="Phobius"/>
    </source>
</evidence>
<feature type="transmembrane region" description="Helical" evidence="2">
    <location>
        <begin position="263"/>
        <end position="288"/>
    </location>
</feature>
<dbReference type="RefSeq" id="XP_047843677.1">
    <property type="nucleotide sequence ID" value="XM_047987691.1"/>
</dbReference>
<dbReference type="GeneID" id="72068258"/>
<proteinExistence type="predicted"/>
<keyword evidence="2" id="KW-0812">Transmembrane</keyword>